<keyword evidence="2" id="KW-1185">Reference proteome</keyword>
<dbReference type="InterPro" id="IPR016193">
    <property type="entry name" value="Cytidine_deaminase-like"/>
</dbReference>
<comment type="caution">
    <text evidence="1">The sequence shown here is derived from an EMBL/GenBank/DDBJ whole genome shotgun (WGS) entry which is preliminary data.</text>
</comment>
<name>A0A1C0AL23_9ACTN</name>
<evidence type="ECO:0000313" key="2">
    <source>
        <dbReference type="Proteomes" id="UP000093501"/>
    </source>
</evidence>
<protein>
    <submittedName>
        <fullName evidence="1">tRNA-specific adenosine deaminase</fullName>
    </submittedName>
</protein>
<dbReference type="Pfam" id="PF00383">
    <property type="entry name" value="dCMP_cyt_deam_1"/>
    <property type="match status" value="1"/>
</dbReference>
<dbReference type="GO" id="GO:0006152">
    <property type="term" value="P:purine nucleoside catabolic process"/>
    <property type="evidence" value="ECO:0007669"/>
    <property type="project" value="TreeGrafter"/>
</dbReference>
<proteinExistence type="predicted"/>
<dbReference type="GO" id="GO:0047974">
    <property type="term" value="F:guanosine deaminase activity"/>
    <property type="evidence" value="ECO:0007669"/>
    <property type="project" value="TreeGrafter"/>
</dbReference>
<dbReference type="AlphaFoldDB" id="A0A1C0AL23"/>
<dbReference type="PANTHER" id="PTHR11079:SF161">
    <property type="entry name" value="CMP_DCMP-TYPE DEAMINASE DOMAIN-CONTAINING PROTEIN"/>
    <property type="match status" value="1"/>
</dbReference>
<dbReference type="SUPFAM" id="SSF53927">
    <property type="entry name" value="Cytidine deaminase-like"/>
    <property type="match status" value="1"/>
</dbReference>
<dbReference type="PROSITE" id="PS51747">
    <property type="entry name" value="CYT_DCMP_DEAMINASES_2"/>
    <property type="match status" value="1"/>
</dbReference>
<evidence type="ECO:0000313" key="1">
    <source>
        <dbReference type="EMBL" id="OCL33391.1"/>
    </source>
</evidence>
<dbReference type="EMBL" id="MBQD01000022">
    <property type="protein sequence ID" value="OCL33391.1"/>
    <property type="molecule type" value="Genomic_DNA"/>
</dbReference>
<sequence length="151" mass="15854">MTDHLQRAIDLAVANVTDGGGPFGAVLVAPSGQVFEGVNRVTAVPDPTAHAEVQAIRAAAAGLGTHDLTGCVLYASCEPCPMCLGAALWARVSRVVFAADRHDAAAAGFDDAAFYDEIAGSPRAMARVHEPRSRAVEPFAAWMGYEGRRLY</sequence>
<reference evidence="2" key="1">
    <citation type="submission" date="2016-07" db="EMBL/GenBank/DDBJ databases">
        <authorList>
            <person name="Florea S."/>
            <person name="Webb J.S."/>
            <person name="Jaromczyk J."/>
            <person name="Schardl C.L."/>
        </authorList>
    </citation>
    <scope>NUCLEOTIDE SEQUENCE [LARGE SCALE GENOMIC DNA]</scope>
    <source>
        <strain evidence="2">IPBSL-7</strain>
    </source>
</reference>
<dbReference type="Gene3D" id="3.40.140.10">
    <property type="entry name" value="Cytidine Deaminase, domain 2"/>
    <property type="match status" value="1"/>
</dbReference>
<dbReference type="InterPro" id="IPR002125">
    <property type="entry name" value="CMP_dCMP_dom"/>
</dbReference>
<accession>A0A1C0AL23</accession>
<dbReference type="Proteomes" id="UP000093501">
    <property type="component" value="Unassembled WGS sequence"/>
</dbReference>
<dbReference type="PANTHER" id="PTHR11079">
    <property type="entry name" value="CYTOSINE DEAMINASE FAMILY MEMBER"/>
    <property type="match status" value="1"/>
</dbReference>
<dbReference type="RefSeq" id="WP_068751956.1">
    <property type="nucleotide sequence ID" value="NZ_LR214441.1"/>
</dbReference>
<gene>
    <name evidence="1" type="ORF">BCR15_06115</name>
</gene>
<dbReference type="CDD" id="cd01285">
    <property type="entry name" value="nucleoside_deaminase"/>
    <property type="match status" value="1"/>
</dbReference>
<organism evidence="1 2">
    <name type="scientific">Tessaracoccus lapidicaptus</name>
    <dbReference type="NCBI Taxonomy" id="1427523"/>
    <lineage>
        <taxon>Bacteria</taxon>
        <taxon>Bacillati</taxon>
        <taxon>Actinomycetota</taxon>
        <taxon>Actinomycetes</taxon>
        <taxon>Propionibacteriales</taxon>
        <taxon>Propionibacteriaceae</taxon>
        <taxon>Tessaracoccus</taxon>
    </lineage>
</organism>